<evidence type="ECO:0000256" key="2">
    <source>
        <dbReference type="ARBA" id="ARBA00008146"/>
    </source>
</evidence>
<name>Q4G1D0_HUMAN</name>
<dbReference type="ChiTaRS" id="SNRPD2">
    <property type="organism name" value="human"/>
</dbReference>
<dbReference type="PANTHER" id="PTHR12777">
    <property type="entry name" value="SMALL NUCLEAR RIBONUCLEOPROTEIN SM D2"/>
    <property type="match status" value="1"/>
</dbReference>
<keyword evidence="4 8" id="KW-0507">mRNA processing</keyword>
<dbReference type="GO" id="GO:0008380">
    <property type="term" value="P:RNA splicing"/>
    <property type="evidence" value="ECO:0007669"/>
    <property type="project" value="UniProtKB-KW"/>
</dbReference>
<protein>
    <recommendedName>
        <fullName evidence="8">Small nuclear ribonucleoprotein Sm D2</fullName>
        <shortName evidence="8">Sm-D2</shortName>
    </recommendedName>
    <alternativeName>
        <fullName evidence="8">snRNP core protein D2</fullName>
    </alternativeName>
</protein>
<evidence type="ECO:0000256" key="8">
    <source>
        <dbReference type="RuleBase" id="RU365051"/>
    </source>
</evidence>
<evidence type="ECO:0000256" key="6">
    <source>
        <dbReference type="ARBA" id="ARBA00023242"/>
    </source>
</evidence>
<dbReference type="GO" id="GO:0005829">
    <property type="term" value="C:cytosol"/>
    <property type="evidence" value="ECO:0007669"/>
    <property type="project" value="UniProtKB-SubCell"/>
</dbReference>
<organism evidence="10">
    <name type="scientific">Homo sapiens</name>
    <name type="common">Human</name>
    <dbReference type="NCBI Taxonomy" id="9606"/>
    <lineage>
        <taxon>Eukaryota</taxon>
        <taxon>Metazoa</taxon>
        <taxon>Chordata</taxon>
        <taxon>Craniata</taxon>
        <taxon>Vertebrata</taxon>
        <taxon>Euteleostomi</taxon>
        <taxon>Mammalia</taxon>
        <taxon>Eutheria</taxon>
        <taxon>Euarchontoglires</taxon>
        <taxon>Primates</taxon>
        <taxon>Haplorrhini</taxon>
        <taxon>Catarrhini</taxon>
        <taxon>Hominidae</taxon>
        <taxon>Homo</taxon>
    </lineage>
</organism>
<feature type="region of interest" description="Disordered" evidence="9">
    <location>
        <begin position="1"/>
        <end position="30"/>
    </location>
</feature>
<dbReference type="GO" id="GO:0030532">
    <property type="term" value="C:small nuclear ribonucleoprotein complex"/>
    <property type="evidence" value="ECO:0007669"/>
    <property type="project" value="InterPro"/>
</dbReference>
<keyword evidence="6 8" id="KW-0539">Nucleus</keyword>
<evidence type="ECO:0000256" key="3">
    <source>
        <dbReference type="ARBA" id="ARBA00022490"/>
    </source>
</evidence>
<keyword evidence="5 8" id="KW-0508">mRNA splicing</keyword>
<evidence type="ECO:0000256" key="1">
    <source>
        <dbReference type="ARBA" id="ARBA00004123"/>
    </source>
</evidence>
<dbReference type="EMBL" id="BC014600">
    <property type="protein sequence ID" value="AAH14600.1"/>
    <property type="molecule type" value="mRNA"/>
</dbReference>
<dbReference type="Gene3D" id="2.30.30.100">
    <property type="match status" value="1"/>
</dbReference>
<proteinExistence type="evidence at transcript level"/>
<evidence type="ECO:0000256" key="4">
    <source>
        <dbReference type="ARBA" id="ARBA00022664"/>
    </source>
</evidence>
<keyword evidence="7 8" id="KW-0687">Ribonucleoprotein</keyword>
<sequence>MVLENVKEMCTEVPKGGNGGKGKKKSKPANKDHFISKLFLCRDSVITNKWGPPPH</sequence>
<dbReference type="GO" id="GO:0006397">
    <property type="term" value="P:mRNA processing"/>
    <property type="evidence" value="ECO:0007669"/>
    <property type="project" value="UniProtKB-KW"/>
</dbReference>
<accession>Q4G1D0</accession>
<dbReference type="InterPro" id="IPR027248">
    <property type="entry name" value="Sm_D2"/>
</dbReference>
<evidence type="ECO:0000313" key="10">
    <source>
        <dbReference type="EMBL" id="AAH14600.1"/>
    </source>
</evidence>
<dbReference type="PeptideAtlas" id="Q4G1D0"/>
<keyword evidence="3 8" id="KW-0963">Cytoplasm</keyword>
<comment type="subcellular location">
    <subcellularLocation>
        <location evidence="8">Cytoplasm</location>
        <location evidence="8">Cytosol</location>
    </subcellularLocation>
    <subcellularLocation>
        <location evidence="1 8">Nucleus</location>
    </subcellularLocation>
    <text evidence="8">SMN-mediated assembly into core snRNPs occurs in the cytosol before SMN-mediated transport to the nucleus to be included in spliceosomes.</text>
</comment>
<comment type="similarity">
    <text evidence="2 8">Belongs to the snRNP core protein family.</text>
</comment>
<reference evidence="10" key="1">
    <citation type="journal article" date="2004" name="Genome Res.">
        <title>The status, quality, and expansion of the NIH full-length cDNA project: the Mammalian Gene Collection (MGC).</title>
        <authorList>
            <consortium name="The MGC Project Team"/>
            <person name="Gerhard D.S."/>
            <person name="Wagner L."/>
            <person name="Feingold E.A."/>
            <person name="Shenmen C.M."/>
            <person name="Grouse L.H."/>
            <person name="Schuler G."/>
            <person name="Klein S.L."/>
            <person name="Old S."/>
            <person name="Rasooly R."/>
            <person name="Good P."/>
            <person name="Guyer M."/>
            <person name="Peck A.M."/>
            <person name="Derge J.G."/>
            <person name="Lipman D."/>
            <person name="Collins F.S."/>
            <person name="Jang W."/>
            <person name="Sherry S."/>
            <person name="Feolo M."/>
            <person name="Misquitta L."/>
            <person name="Lee E."/>
            <person name="Rotmistrovsky K."/>
            <person name="Greenhut S.F."/>
            <person name="Schaefer C.F."/>
            <person name="Buetow K."/>
            <person name="Bonner T.I."/>
            <person name="Haussler D."/>
            <person name="Kent J."/>
            <person name="Kiekhaus M."/>
            <person name="Furey T."/>
            <person name="Brent M."/>
            <person name="Prange C."/>
            <person name="Schreiber K."/>
            <person name="Shapiro N."/>
            <person name="Bhat N.K."/>
            <person name="Hopkins R.F."/>
            <person name="Hsie F."/>
            <person name="Driscoll T."/>
            <person name="Soares M.B."/>
            <person name="Casavant T.L."/>
            <person name="Scheetz T.E."/>
            <person name="Brown-stein M.J."/>
            <person name="Usdin T.B."/>
            <person name="Toshiyuki S."/>
            <person name="Carninci P."/>
            <person name="Piao Y."/>
            <person name="Dudekula D.B."/>
            <person name="Ko M.S."/>
            <person name="Kawakami K."/>
            <person name="Suzuki Y."/>
            <person name="Sugano S."/>
            <person name="Gruber C.E."/>
            <person name="Smith M.R."/>
            <person name="Simmons B."/>
            <person name="Moore T."/>
            <person name="Waterman R."/>
            <person name="Johnson S.L."/>
            <person name="Ruan Y."/>
            <person name="Wei C.L."/>
            <person name="Mathavan S."/>
            <person name="Gunaratne P.H."/>
            <person name="Wu J."/>
            <person name="Garcia A.M."/>
            <person name="Hulyk S.W."/>
            <person name="Fuh E."/>
            <person name="Yuan Y."/>
            <person name="Sneed A."/>
            <person name="Kowis C."/>
            <person name="Hodgson A."/>
            <person name="Muzny D.M."/>
            <person name="McPherson J."/>
            <person name="Gibbs R.A."/>
            <person name="Fahey J."/>
            <person name="Helton E."/>
            <person name="Ketteman M."/>
            <person name="Madan A."/>
            <person name="Rodrigues S."/>
            <person name="Sanchez A."/>
            <person name="Whiting M."/>
            <person name="Madari A."/>
            <person name="Young A.C."/>
            <person name="Wetherby K.D."/>
            <person name="Granite S.J."/>
            <person name="Kwong P.N."/>
            <person name="Brinkley C.P."/>
            <person name="Pearson R.L."/>
            <person name="Bouffard G.G."/>
            <person name="Blakesly R.W."/>
            <person name="Green E.D."/>
            <person name="Dickson M.C."/>
            <person name="Rodriguez A.C."/>
            <person name="Grimwood J."/>
            <person name="Schmutz J."/>
            <person name="Myers R.M."/>
            <person name="Butterfield Y.S."/>
            <person name="Griffith M."/>
            <person name="Griffith O.L."/>
            <person name="Krzywinski M.I."/>
            <person name="Liao N."/>
            <person name="Morin R."/>
            <person name="Morrin R."/>
            <person name="Palmquist D."/>
            <person name="Petrescu A.S."/>
            <person name="Skalska U."/>
            <person name="Smailus D.E."/>
            <person name="Stott J.M."/>
            <person name="Schnerch A."/>
            <person name="Schein J.E."/>
            <person name="Jones S.J."/>
            <person name="Holt R.A."/>
            <person name="Baross A."/>
            <person name="Marra M.A."/>
            <person name="Clifton S."/>
            <person name="Makowski K.A."/>
            <person name="Bosak S."/>
            <person name="Malek J."/>
        </authorList>
    </citation>
    <scope>NUCLEOTIDE SEQUENCE [LARGE SCALE MRNA]</scope>
    <source>
        <tissue evidence="10">Testis</tissue>
    </source>
</reference>
<comment type="function">
    <text evidence="8">Plays a role in pre-mRNA splicing as a core component of the spliceosomal U1, U2, U4 and U5 small nuclear ribonucleoproteins (snRNPs), the building blocks of the spliceosome. Component of both the pre-catalytic spliceosome B complex and activated spliceosome C complexes. As a component of the minor spliceosome, involved in the splicing of U12-type introns in pre-mRNAs.</text>
</comment>
<gene>
    <name evidence="10" type="primary">LOC645339</name>
    <name evidence="8" type="synonym">SNRPD2</name>
</gene>
<evidence type="ECO:0000256" key="5">
    <source>
        <dbReference type="ARBA" id="ARBA00023187"/>
    </source>
</evidence>
<evidence type="ECO:0000256" key="9">
    <source>
        <dbReference type="SAM" id="MobiDB-lite"/>
    </source>
</evidence>
<evidence type="ECO:0000256" key="7">
    <source>
        <dbReference type="ARBA" id="ARBA00023274"/>
    </source>
</evidence>
<dbReference type="AlphaFoldDB" id="Q4G1D0"/>
<feature type="compositionally biased region" description="Basic and acidic residues" evidence="9">
    <location>
        <begin position="1"/>
        <end position="10"/>
    </location>
</feature>